<keyword evidence="2" id="KW-1185">Reference proteome</keyword>
<dbReference type="EMBL" id="UESZ01000001">
    <property type="protein sequence ID" value="SSA32915.1"/>
    <property type="molecule type" value="Genomic_DNA"/>
</dbReference>
<protein>
    <recommendedName>
        <fullName evidence="3">DUF4288 domain-containing protein</fullName>
    </recommendedName>
</protein>
<evidence type="ECO:0000313" key="1">
    <source>
        <dbReference type="EMBL" id="SSA32915.1"/>
    </source>
</evidence>
<dbReference type="AlphaFoldDB" id="A0A2Y8ZLQ6"/>
<sequence>MTQEHWYAVRTLVRFANAGHADGQDAFEERITLWRAASSEEAILMSEGSAAEYVKVIDGQVLDLSQSYQLFDEPGHGAEVFSLVRSSSRTPEKYIDSFFDTGDEHQTGLFSKDS</sequence>
<proteinExistence type="predicted"/>
<dbReference type="Proteomes" id="UP000250028">
    <property type="component" value="Unassembled WGS sequence"/>
</dbReference>
<dbReference type="RefSeq" id="WP_109683681.1">
    <property type="nucleotide sequence ID" value="NZ_QGDN01000001.1"/>
</dbReference>
<name>A0A2Y8ZLQ6_9MICO</name>
<evidence type="ECO:0000313" key="2">
    <source>
        <dbReference type="Proteomes" id="UP000250028"/>
    </source>
</evidence>
<evidence type="ECO:0008006" key="3">
    <source>
        <dbReference type="Google" id="ProtNLM"/>
    </source>
</evidence>
<gene>
    <name evidence="1" type="ORF">SAMN04489750_0181</name>
</gene>
<dbReference type="OrthoDB" id="3296292at2"/>
<reference evidence="2" key="1">
    <citation type="submission" date="2016-10" db="EMBL/GenBank/DDBJ databases">
        <authorList>
            <person name="Varghese N."/>
            <person name="Submissions S."/>
        </authorList>
    </citation>
    <scope>NUCLEOTIDE SEQUENCE [LARGE SCALE GENOMIC DNA]</scope>
    <source>
        <strain evidence="2">DSM 22951</strain>
    </source>
</reference>
<accession>A0A2Y8ZLQ6</accession>
<organism evidence="1 2">
    <name type="scientific">Branchiibius hedensis</name>
    <dbReference type="NCBI Taxonomy" id="672460"/>
    <lineage>
        <taxon>Bacteria</taxon>
        <taxon>Bacillati</taxon>
        <taxon>Actinomycetota</taxon>
        <taxon>Actinomycetes</taxon>
        <taxon>Micrococcales</taxon>
        <taxon>Dermacoccaceae</taxon>
        <taxon>Branchiibius</taxon>
    </lineage>
</organism>